<dbReference type="Pfam" id="PF13440">
    <property type="entry name" value="Polysacc_synt_3"/>
    <property type="match status" value="1"/>
</dbReference>
<keyword evidence="4 6" id="KW-1133">Transmembrane helix</keyword>
<evidence type="ECO:0000313" key="8">
    <source>
        <dbReference type="Proteomes" id="UP000231214"/>
    </source>
</evidence>
<feature type="transmembrane region" description="Helical" evidence="6">
    <location>
        <begin position="187"/>
        <end position="204"/>
    </location>
</feature>
<feature type="transmembrane region" description="Helical" evidence="6">
    <location>
        <begin position="367"/>
        <end position="386"/>
    </location>
</feature>
<accession>A0A2M6XBL4</accession>
<protein>
    <recommendedName>
        <fullName evidence="9">Polysaccharide biosynthesis protein C-terminal domain-containing protein</fullName>
    </recommendedName>
</protein>
<dbReference type="AlphaFoldDB" id="A0A2M6XBL4"/>
<name>A0A2M6XBL4_9BACT</name>
<evidence type="ECO:0000256" key="1">
    <source>
        <dbReference type="ARBA" id="ARBA00004651"/>
    </source>
</evidence>
<feature type="transmembrane region" description="Helical" evidence="6">
    <location>
        <begin position="122"/>
        <end position="144"/>
    </location>
</feature>
<keyword evidence="3 6" id="KW-0812">Transmembrane</keyword>
<dbReference type="EMBL" id="PEZK01000007">
    <property type="protein sequence ID" value="PIU02401.1"/>
    <property type="molecule type" value="Genomic_DNA"/>
</dbReference>
<sequence length="416" mass="45679">MRKKLVRLAGNKLIAGSLVMFSGTMVANVGNYIYHLLMGRMLGPVGYGELQSVISVAYLLFIFISALALTTTKFIAGLKGRGDQAGIRWLFAVLNRKVLLAASVVLILTILGSPLAKNFLHLHSTLPIIFAGLLFLISALSSVNRAILQGLLRFKQIVQSHISETAFKVAAAVILVSLGWAVDGATLALVLASLVGLWTAFRFLKPLRHGRSSQPDLNKKIFLQYGLPVFFFNLSFTSLFTNDIILVKHFFPAYEAGLYASLAVLGKIIFFATGAIPNVMFPMIVHRRSQGKKIKHLLLASLALLSIIAAAAVLVYWLFPKLMVRLLFGSDYLAIAPLLVWMAIFMSLYSLSYLLTSFSLSIEKTKVVFFGVAAALLQVTLIALFHQQLLQVVWISIGITGCLFLSLVVYSFYGQK</sequence>
<evidence type="ECO:0000313" key="7">
    <source>
        <dbReference type="EMBL" id="PIU02401.1"/>
    </source>
</evidence>
<gene>
    <name evidence="7" type="ORF">COT66_00375</name>
</gene>
<dbReference type="GO" id="GO:0005886">
    <property type="term" value="C:plasma membrane"/>
    <property type="evidence" value="ECO:0007669"/>
    <property type="project" value="UniProtKB-SubCell"/>
</dbReference>
<feature type="transmembrane region" description="Helical" evidence="6">
    <location>
        <begin position="392"/>
        <end position="413"/>
    </location>
</feature>
<evidence type="ECO:0008006" key="9">
    <source>
        <dbReference type="Google" id="ProtNLM"/>
    </source>
</evidence>
<feature type="transmembrane region" description="Helical" evidence="6">
    <location>
        <begin position="12"/>
        <end position="34"/>
    </location>
</feature>
<organism evidence="7 8">
    <name type="scientific">Candidatus Shapirobacteria bacterium CG09_land_8_20_14_0_10_49_15</name>
    <dbReference type="NCBI Taxonomy" id="1974482"/>
    <lineage>
        <taxon>Bacteria</taxon>
        <taxon>Candidatus Shapironibacteriota</taxon>
    </lineage>
</organism>
<evidence type="ECO:0000256" key="5">
    <source>
        <dbReference type="ARBA" id="ARBA00023136"/>
    </source>
</evidence>
<dbReference type="InterPro" id="IPR050833">
    <property type="entry name" value="Poly_Biosynth_Transport"/>
</dbReference>
<comment type="caution">
    <text evidence="7">The sequence shown here is derived from an EMBL/GenBank/DDBJ whole genome shotgun (WGS) entry which is preliminary data.</text>
</comment>
<dbReference type="PANTHER" id="PTHR30250:SF28">
    <property type="entry name" value="POLYSACCHARIDE BIOSYNTHESIS PROTEIN"/>
    <property type="match status" value="1"/>
</dbReference>
<dbReference type="Proteomes" id="UP000231214">
    <property type="component" value="Unassembled WGS sequence"/>
</dbReference>
<reference evidence="8" key="1">
    <citation type="submission" date="2017-09" db="EMBL/GenBank/DDBJ databases">
        <title>Depth-based differentiation of microbial function through sediment-hosted aquifers and enrichment of novel symbionts in the deep terrestrial subsurface.</title>
        <authorList>
            <person name="Probst A.J."/>
            <person name="Ladd B."/>
            <person name="Jarett J.K."/>
            <person name="Geller-Mcgrath D.E."/>
            <person name="Sieber C.M.K."/>
            <person name="Emerson J.B."/>
            <person name="Anantharaman K."/>
            <person name="Thomas B.C."/>
            <person name="Malmstrom R."/>
            <person name="Stieglmeier M."/>
            <person name="Klingl A."/>
            <person name="Woyke T."/>
            <person name="Ryan C.M."/>
            <person name="Banfield J.F."/>
        </authorList>
    </citation>
    <scope>NUCLEOTIDE SEQUENCE [LARGE SCALE GENOMIC DNA]</scope>
</reference>
<proteinExistence type="predicted"/>
<comment type="subcellular location">
    <subcellularLocation>
        <location evidence="1">Cell membrane</location>
        <topology evidence="1">Multi-pass membrane protein</topology>
    </subcellularLocation>
</comment>
<keyword evidence="5 6" id="KW-0472">Membrane</keyword>
<evidence type="ECO:0000256" key="6">
    <source>
        <dbReference type="SAM" id="Phobius"/>
    </source>
</evidence>
<keyword evidence="2" id="KW-1003">Cell membrane</keyword>
<evidence type="ECO:0000256" key="3">
    <source>
        <dbReference type="ARBA" id="ARBA00022692"/>
    </source>
</evidence>
<feature type="transmembrane region" description="Helical" evidence="6">
    <location>
        <begin position="98"/>
        <end position="116"/>
    </location>
</feature>
<feature type="transmembrane region" description="Helical" evidence="6">
    <location>
        <begin position="165"/>
        <end position="181"/>
    </location>
</feature>
<dbReference type="PANTHER" id="PTHR30250">
    <property type="entry name" value="PST FAMILY PREDICTED COLANIC ACID TRANSPORTER"/>
    <property type="match status" value="1"/>
</dbReference>
<feature type="transmembrane region" description="Helical" evidence="6">
    <location>
        <begin position="332"/>
        <end position="355"/>
    </location>
</feature>
<feature type="transmembrane region" description="Helical" evidence="6">
    <location>
        <begin position="225"/>
        <end position="246"/>
    </location>
</feature>
<feature type="transmembrane region" description="Helical" evidence="6">
    <location>
        <begin position="54"/>
        <end position="78"/>
    </location>
</feature>
<evidence type="ECO:0000256" key="4">
    <source>
        <dbReference type="ARBA" id="ARBA00022989"/>
    </source>
</evidence>
<evidence type="ECO:0000256" key="2">
    <source>
        <dbReference type="ARBA" id="ARBA00022475"/>
    </source>
</evidence>
<feature type="transmembrane region" description="Helical" evidence="6">
    <location>
        <begin position="297"/>
        <end position="320"/>
    </location>
</feature>
<feature type="transmembrane region" description="Helical" evidence="6">
    <location>
        <begin position="258"/>
        <end position="285"/>
    </location>
</feature>